<gene>
    <name evidence="1" type="ORF">ESCO13_00036</name>
</gene>
<dbReference type="Proteomes" id="UP000225358">
    <property type="component" value="Segment"/>
</dbReference>
<evidence type="ECO:0000313" key="2">
    <source>
        <dbReference type="Proteomes" id="UP000225358"/>
    </source>
</evidence>
<organism evidence="1 2">
    <name type="scientific">Escherichia phage ESCO13</name>
    <dbReference type="NCBI Taxonomy" id="1881104"/>
    <lineage>
        <taxon>Viruses</taxon>
        <taxon>Duplodnaviria</taxon>
        <taxon>Heunggongvirae</taxon>
        <taxon>Uroviricota</taxon>
        <taxon>Caudoviricetes</taxon>
        <taxon>Stephanstirmvirinae</taxon>
        <taxon>Phapecoctavirus</taxon>
        <taxon>Phapecoctavirus ESCO13</taxon>
    </lineage>
</organism>
<evidence type="ECO:0000313" key="1">
    <source>
        <dbReference type="EMBL" id="AOQ27161.1"/>
    </source>
</evidence>
<protein>
    <submittedName>
        <fullName evidence="1">Uncharacterized protein</fullName>
    </submittedName>
</protein>
<name>A0A1D7XF46_9CAUD</name>
<keyword evidence="2" id="KW-1185">Reference proteome</keyword>
<reference evidence="1" key="1">
    <citation type="submission" date="2017-02" db="EMBL/GenBank/DDBJ databases">
        <title>Complete genome sequence of two Escherichia coli phages, vB_EcoM_ ESCO5 and vB_EcoM_ESCO13, which are related to phAPEC8.</title>
        <authorList>
            <person name="Trotereau A."/>
            <person name="Gonnet M."/>
            <person name="Viardot A."/>
            <person name="Lalmanach A.-C."/>
            <person name="Guabiraba R."/>
            <person name="Chanteloup N."/>
            <person name="Schouler C."/>
        </authorList>
    </citation>
    <scope>NUCLEOTIDE SEQUENCE [LARGE SCALE GENOMIC DNA]</scope>
</reference>
<dbReference type="EMBL" id="KX552041">
    <property type="protein sequence ID" value="AOQ27161.1"/>
    <property type="molecule type" value="Genomic_DNA"/>
</dbReference>
<sequence length="68" mass="7516">MSCFTKAVSICKKQYESDYGIFNIPADHTEYCSCGGRMKKTVIYADSGDELVPVMVCKACHSIKTLKA</sequence>
<accession>A0A1D7XF46</accession>
<proteinExistence type="predicted"/>